<dbReference type="AlphaFoldDB" id="A0A9W6ZPP7"/>
<dbReference type="EMBL" id="BLQM01000047">
    <property type="protein sequence ID" value="GMH55826.1"/>
    <property type="molecule type" value="Genomic_DNA"/>
</dbReference>
<evidence type="ECO:0000313" key="2">
    <source>
        <dbReference type="EMBL" id="GMH55826.1"/>
    </source>
</evidence>
<protein>
    <recommendedName>
        <fullName evidence="1">4Fe-4S ferredoxin-type domain-containing protein</fullName>
    </recommendedName>
</protein>
<accession>A0A9W6ZPP7</accession>
<evidence type="ECO:0000313" key="3">
    <source>
        <dbReference type="Proteomes" id="UP001162640"/>
    </source>
</evidence>
<proteinExistence type="predicted"/>
<dbReference type="InterPro" id="IPR017896">
    <property type="entry name" value="4Fe4S_Fe-S-bd"/>
</dbReference>
<reference evidence="3" key="1">
    <citation type="journal article" date="2023" name="Commun. Biol.">
        <title>Genome analysis of Parmales, the sister group of diatoms, reveals the evolutionary specialization of diatoms from phago-mixotrophs to photoautotrophs.</title>
        <authorList>
            <person name="Ban H."/>
            <person name="Sato S."/>
            <person name="Yoshikawa S."/>
            <person name="Yamada K."/>
            <person name="Nakamura Y."/>
            <person name="Ichinomiya M."/>
            <person name="Sato N."/>
            <person name="Blanc-Mathieu R."/>
            <person name="Endo H."/>
            <person name="Kuwata A."/>
            <person name="Ogata H."/>
        </authorList>
    </citation>
    <scope>NUCLEOTIDE SEQUENCE [LARGE SCALE GENOMIC DNA]</scope>
</reference>
<feature type="domain" description="4Fe-4S ferredoxin-type" evidence="1">
    <location>
        <begin position="311"/>
        <end position="342"/>
    </location>
</feature>
<dbReference type="PANTHER" id="PTHR46967">
    <property type="entry name" value="INSULIN-LIKE GROWTH FACTOR BINDING PROTEIN,N-TERMINAL"/>
    <property type="match status" value="1"/>
</dbReference>
<organism evidence="2 3">
    <name type="scientific">Triparma laevis f. inornata</name>
    <dbReference type="NCBI Taxonomy" id="1714386"/>
    <lineage>
        <taxon>Eukaryota</taxon>
        <taxon>Sar</taxon>
        <taxon>Stramenopiles</taxon>
        <taxon>Ochrophyta</taxon>
        <taxon>Bolidophyceae</taxon>
        <taxon>Parmales</taxon>
        <taxon>Triparmaceae</taxon>
        <taxon>Triparma</taxon>
    </lineage>
</organism>
<comment type="caution">
    <text evidence="2">The sequence shown here is derived from an EMBL/GenBank/DDBJ whole genome shotgun (WGS) entry which is preliminary data.</text>
</comment>
<dbReference type="PANTHER" id="PTHR46967:SF1">
    <property type="entry name" value="KERATIN-ASSOCIATED PROTEIN 16-1-LIKE"/>
    <property type="match status" value="1"/>
</dbReference>
<dbReference type="Pfam" id="PF07699">
    <property type="entry name" value="Ephrin_rec_like"/>
    <property type="match status" value="1"/>
</dbReference>
<dbReference type="Gene3D" id="2.10.50.10">
    <property type="entry name" value="Tumor Necrosis Factor Receptor, subunit A, domain 2"/>
    <property type="match status" value="3"/>
</dbReference>
<sequence>MDSSYYEVCTSCPEGKFVDNTANPPDACPITANCPEDKCTGEGDTHCDSLDLAPVKECSPCPAGKYGLGGRQHCMICESGKYSNLGAKECESCSVGKYISDDSADMTKHEGASSCDECVGESTDCTGYFSPDGCKSCNSCVRGKYYNGDDECEVCGSGKYTNKPGQLRCKSCPKGKYNYDFWLNGQNVEHHDSLHDCIDCQAGKFQSDPGQTSCSDCPENHFSQSNATECEPCPHGTATSMLSGRDECVSDNVGIWSDDFFWYKGEWIEDPGFWSGPDENCALYTTCGTCDEWRDNHYITCGQCKENSAPKMISLPNSDSCHHCDGSCETSCQSEVIDECEVKCGAGLVRFDGSSCDVCPEGKFKGEDDDACKWCTDGQVPDDCERTWHGANDEGCKTCKTCPAGTYKKWSGVAIFHGVGCEVCPEGKISSSDGASECTSCEEHHVTDPASCLEPDTHKLWGSWPRKGCSSCVYDTPVKSPTYNFCPSDFSWWGTSGSKSDSCYYLFDANNPENNHTMPTSLEVYKAENLEQCLVNGDRKWCAAGSGCDRQEVDEFWCYNELESQYEREEDGLFRKNAEEIKGGNPSPFQTFDRSSCASFSRCTHSDSNWFIGLGQTETDFVCNQCDPNFKPGGFVRVDHGDCHGW</sequence>
<dbReference type="PROSITE" id="PS51379">
    <property type="entry name" value="4FE4S_FER_2"/>
    <property type="match status" value="1"/>
</dbReference>
<dbReference type="SUPFAM" id="SSF57184">
    <property type="entry name" value="Growth factor receptor domain"/>
    <property type="match status" value="2"/>
</dbReference>
<dbReference type="InterPro" id="IPR009030">
    <property type="entry name" value="Growth_fac_rcpt_cys_sf"/>
</dbReference>
<dbReference type="SMART" id="SM01411">
    <property type="entry name" value="Ephrin_rec_like"/>
    <property type="match status" value="6"/>
</dbReference>
<dbReference type="Proteomes" id="UP001162640">
    <property type="component" value="Unassembled WGS sequence"/>
</dbReference>
<evidence type="ECO:0000259" key="1">
    <source>
        <dbReference type="PROSITE" id="PS51379"/>
    </source>
</evidence>
<name>A0A9W6ZPP7_9STRA</name>
<dbReference type="InterPro" id="IPR011641">
    <property type="entry name" value="Tyr-kin_ephrin_A/B_rcpt-like"/>
</dbReference>
<gene>
    <name evidence="2" type="ORF">TL16_g02000</name>
</gene>